<feature type="chain" id="PRO_5025595316" evidence="1">
    <location>
        <begin position="20"/>
        <end position="545"/>
    </location>
</feature>
<dbReference type="RefSeq" id="XP_033382740.1">
    <property type="nucleotide sequence ID" value="XM_033525161.1"/>
</dbReference>
<dbReference type="GeneID" id="54282558"/>
<keyword evidence="3" id="KW-1185">Reference proteome</keyword>
<evidence type="ECO:0000313" key="3">
    <source>
        <dbReference type="Proteomes" id="UP000799778"/>
    </source>
</evidence>
<accession>A0A6A5XNR0</accession>
<name>A0A6A5XNR0_9PLEO</name>
<reference evidence="2" key="1">
    <citation type="journal article" date="2020" name="Stud. Mycol.">
        <title>101 Dothideomycetes genomes: a test case for predicting lifestyles and emergence of pathogens.</title>
        <authorList>
            <person name="Haridas S."/>
            <person name="Albert R."/>
            <person name="Binder M."/>
            <person name="Bloem J."/>
            <person name="Labutti K."/>
            <person name="Salamov A."/>
            <person name="Andreopoulos B."/>
            <person name="Baker S."/>
            <person name="Barry K."/>
            <person name="Bills G."/>
            <person name="Bluhm B."/>
            <person name="Cannon C."/>
            <person name="Castanera R."/>
            <person name="Culley D."/>
            <person name="Daum C."/>
            <person name="Ezra D."/>
            <person name="Gonzalez J."/>
            <person name="Henrissat B."/>
            <person name="Kuo A."/>
            <person name="Liang C."/>
            <person name="Lipzen A."/>
            <person name="Lutzoni F."/>
            <person name="Magnuson J."/>
            <person name="Mondo S."/>
            <person name="Nolan M."/>
            <person name="Ohm R."/>
            <person name="Pangilinan J."/>
            <person name="Park H.-J."/>
            <person name="Ramirez L."/>
            <person name="Alfaro M."/>
            <person name="Sun H."/>
            <person name="Tritt A."/>
            <person name="Yoshinaga Y."/>
            <person name="Zwiers L.-H."/>
            <person name="Turgeon B."/>
            <person name="Goodwin S."/>
            <person name="Spatafora J."/>
            <person name="Crous P."/>
            <person name="Grigoriev I."/>
        </authorList>
    </citation>
    <scope>NUCLEOTIDE SEQUENCE</scope>
    <source>
        <strain evidence="2">CBS 175.79</strain>
    </source>
</reference>
<proteinExistence type="predicted"/>
<feature type="signal peptide" evidence="1">
    <location>
        <begin position="1"/>
        <end position="19"/>
    </location>
</feature>
<dbReference type="EMBL" id="ML978070">
    <property type="protein sequence ID" value="KAF2014401.1"/>
    <property type="molecule type" value="Genomic_DNA"/>
</dbReference>
<evidence type="ECO:0000313" key="2">
    <source>
        <dbReference type="EMBL" id="KAF2014401.1"/>
    </source>
</evidence>
<protein>
    <submittedName>
        <fullName evidence="2">Uncharacterized protein</fullName>
    </submittedName>
</protein>
<sequence length="545" mass="60984">MRPLIAILLVINAATTAVALSGEALAMVEDSTAWMDKFYDPSVGQLYDLESKAAMNHETLTSAWYAVGLLARNGNGGKDVTEAQRIINFIIADQHDNPKDLWYGGYTREPEEPDVGSEHYPAKAYGSFDPNWRGFVGLSFITMYEDFGDLLSEDLKRLMLESLFNCSIGDSYREGGVNGDNLWPSYSNPAIMRAIGTGWTGRKTGDKNMTKAGEDYAQKIIDLWDMHNTLSEFNSATYTGISIFGLTLWAKYMPEDSIMAKRGPGILSGVWNTTSQLWHADMRNLAGPWDRSYSLDMTIHLGHLSLFLASIIGRKAAGLHQYPEIMSHARDWAWAPLIAVHSEFHNSLLSDELKNSLKTFDGDRVWKGQAYYPPHDLDTRNITTWMGKTLMIGAQSYHTKSKNGPSNNNGQFHPAVAQWMYGEGKIGWLSLRSSQAHVQVEVSANRLKITYPEGGADSVFTFFVSPSMLQPNVKAWADIQGISISVTGNVDEKYDLKFAGRYGGELSPWYDHNYWRFEYKMPAVLNGSPELVIDFAPPKPFNRLS</sequence>
<dbReference type="PANTHER" id="PTHR40616">
    <property type="entry name" value="LINALOOL DEHYDRATASE_ISOMERASE DOMAIN-CONTAINING PROTEIN"/>
    <property type="match status" value="1"/>
</dbReference>
<dbReference type="Proteomes" id="UP000799778">
    <property type="component" value="Unassembled WGS sequence"/>
</dbReference>
<gene>
    <name evidence="2" type="ORF">BU24DRAFT_392532</name>
</gene>
<dbReference type="AlphaFoldDB" id="A0A6A5XNR0"/>
<organism evidence="2 3">
    <name type="scientific">Aaosphaeria arxii CBS 175.79</name>
    <dbReference type="NCBI Taxonomy" id="1450172"/>
    <lineage>
        <taxon>Eukaryota</taxon>
        <taxon>Fungi</taxon>
        <taxon>Dikarya</taxon>
        <taxon>Ascomycota</taxon>
        <taxon>Pezizomycotina</taxon>
        <taxon>Dothideomycetes</taxon>
        <taxon>Pleosporomycetidae</taxon>
        <taxon>Pleosporales</taxon>
        <taxon>Pleosporales incertae sedis</taxon>
        <taxon>Aaosphaeria</taxon>
    </lineage>
</organism>
<dbReference type="PANTHER" id="PTHR40616:SF1">
    <property type="entry name" value="LINALOOL DEHYDRATASE_ISOMERASE DOMAIN-CONTAINING PROTEIN"/>
    <property type="match status" value="1"/>
</dbReference>
<keyword evidence="1" id="KW-0732">Signal</keyword>
<dbReference type="OrthoDB" id="2580323at2759"/>
<evidence type="ECO:0000256" key="1">
    <source>
        <dbReference type="SAM" id="SignalP"/>
    </source>
</evidence>